<evidence type="ECO:0000256" key="1">
    <source>
        <dbReference type="SAM" id="SignalP"/>
    </source>
</evidence>
<gene>
    <name evidence="2" type="ORF">HMPREF9151_01194</name>
</gene>
<reference evidence="2 3" key="1">
    <citation type="submission" date="2012-05" db="EMBL/GenBank/DDBJ databases">
        <authorList>
            <person name="Weinstock G."/>
            <person name="Sodergren E."/>
            <person name="Lobos E.A."/>
            <person name="Fulton L."/>
            <person name="Fulton R."/>
            <person name="Courtney L."/>
            <person name="Fronick C."/>
            <person name="O'Laughlin M."/>
            <person name="Godfrey J."/>
            <person name="Wilson R.M."/>
            <person name="Miner T."/>
            <person name="Farmer C."/>
            <person name="Delehaunty K."/>
            <person name="Cordes M."/>
            <person name="Minx P."/>
            <person name="Tomlinson C."/>
            <person name="Chen J."/>
            <person name="Wollam A."/>
            <person name="Pepin K.H."/>
            <person name="Bhonagiri V."/>
            <person name="Zhang X."/>
            <person name="Suruliraj S."/>
            <person name="Warren W."/>
            <person name="Mitreva M."/>
            <person name="Mardis E.R."/>
            <person name="Wilson R.K."/>
        </authorList>
    </citation>
    <scope>NUCLEOTIDE SEQUENCE [LARGE SCALE GENOMIC DNA]</scope>
    <source>
        <strain evidence="2 3">F0055</strain>
    </source>
</reference>
<protein>
    <recommendedName>
        <fullName evidence="4">DUF4919 domain-containing protein</fullName>
    </recommendedName>
</protein>
<evidence type="ECO:0000313" key="3">
    <source>
        <dbReference type="Proteomes" id="UP000010433"/>
    </source>
</evidence>
<sequence>MIMKKFLLIYLFAFCVITSQAQYVMVDTLKLNKAERALARNNSLKNQKAFFDAFPKDWPQYITTYQYLDIKGFDATMYDKAKYQITAFAEKLTLIDDSTYCARLVNLAIGAELDADAPNYLQELQHDVMRRKTGTMLKIISQLIEGDQMLYWQFYWSNLFRKPYIEAEYNKLYNQLKDKYPSEMKIMSIAFEYFCGKSFFMTDGHIDGKTFEFEK</sequence>
<dbReference type="EMBL" id="AMEP01000082">
    <property type="protein sequence ID" value="EKY00807.1"/>
    <property type="molecule type" value="Genomic_DNA"/>
</dbReference>
<comment type="caution">
    <text evidence="2">The sequence shown here is derived from an EMBL/GenBank/DDBJ whole genome shotgun (WGS) entry which is preliminary data.</text>
</comment>
<dbReference type="STRING" id="1127699.HMPREF9151_01194"/>
<dbReference type="PATRIC" id="fig|1127699.3.peg.1105"/>
<dbReference type="HOGENOM" id="CLU_1282267_0_0_10"/>
<dbReference type="Proteomes" id="UP000010433">
    <property type="component" value="Unassembled WGS sequence"/>
</dbReference>
<accession>L1NCA1</accession>
<organism evidence="2 3">
    <name type="scientific">Hoylesella saccharolytica F0055</name>
    <dbReference type="NCBI Taxonomy" id="1127699"/>
    <lineage>
        <taxon>Bacteria</taxon>
        <taxon>Pseudomonadati</taxon>
        <taxon>Bacteroidota</taxon>
        <taxon>Bacteroidia</taxon>
        <taxon>Bacteroidales</taxon>
        <taxon>Prevotellaceae</taxon>
        <taxon>Hoylesella</taxon>
    </lineage>
</organism>
<proteinExistence type="predicted"/>
<keyword evidence="3" id="KW-1185">Reference proteome</keyword>
<evidence type="ECO:0008006" key="4">
    <source>
        <dbReference type="Google" id="ProtNLM"/>
    </source>
</evidence>
<dbReference type="AlphaFoldDB" id="L1NCA1"/>
<feature type="signal peptide" evidence="1">
    <location>
        <begin position="1"/>
        <end position="21"/>
    </location>
</feature>
<feature type="chain" id="PRO_5003954412" description="DUF4919 domain-containing protein" evidence="1">
    <location>
        <begin position="22"/>
        <end position="215"/>
    </location>
</feature>
<evidence type="ECO:0000313" key="2">
    <source>
        <dbReference type="EMBL" id="EKY00807.1"/>
    </source>
</evidence>
<name>L1NCA1_9BACT</name>
<keyword evidence="1" id="KW-0732">Signal</keyword>